<dbReference type="GO" id="GO:0003676">
    <property type="term" value="F:nucleic acid binding"/>
    <property type="evidence" value="ECO:0007669"/>
    <property type="project" value="InterPro"/>
</dbReference>
<keyword evidence="4" id="KW-1185">Reference proteome</keyword>
<sequence length="119" mass="13905">MTQTKKRSIGNFGEDLTSKYLEKNGYTILDKNYLKSFGEIDIIAVKDDILSFVEVKTRKNDKFKRASLDVGYFKQERIKKAAQAYIIEKKLDSFLISFDVCEVYLEERIIHYIKNAFGD</sequence>
<dbReference type="Pfam" id="PF02021">
    <property type="entry name" value="UPF0102"/>
    <property type="match status" value="1"/>
</dbReference>
<reference evidence="3 4" key="1">
    <citation type="submission" date="2019-08" db="EMBL/GenBank/DDBJ databases">
        <title>In-depth cultivation of the pig gut microbiome towards novel bacterial diversity and tailored functional studies.</title>
        <authorList>
            <person name="Wylensek D."/>
            <person name="Hitch T.C.A."/>
            <person name="Clavel T."/>
        </authorList>
    </citation>
    <scope>NUCLEOTIDE SEQUENCE [LARGE SCALE GENOMIC DNA]</scope>
    <source>
        <strain evidence="3 4">WCA-380-WT-2B</strain>
    </source>
</reference>
<proteinExistence type="inferred from homology"/>
<dbReference type="EMBL" id="VULQ01000012">
    <property type="protein sequence ID" value="MSS78498.1"/>
    <property type="molecule type" value="Genomic_DNA"/>
</dbReference>
<evidence type="ECO:0000256" key="2">
    <source>
        <dbReference type="HAMAP-Rule" id="MF_00048"/>
    </source>
</evidence>
<name>A0A6N7VGC4_9FIRM</name>
<organism evidence="3 4">
    <name type="scientific">Anaerococcus porci</name>
    <dbReference type="NCBI Taxonomy" id="2652269"/>
    <lineage>
        <taxon>Bacteria</taxon>
        <taxon>Bacillati</taxon>
        <taxon>Bacillota</taxon>
        <taxon>Tissierellia</taxon>
        <taxon>Tissierellales</taxon>
        <taxon>Peptoniphilaceae</taxon>
        <taxon>Anaerococcus</taxon>
    </lineage>
</organism>
<dbReference type="CDD" id="cd20736">
    <property type="entry name" value="PoNe_Nuclease"/>
    <property type="match status" value="1"/>
</dbReference>
<gene>
    <name evidence="3" type="ORF">FYJ26_08845</name>
</gene>
<dbReference type="Proteomes" id="UP000441925">
    <property type="component" value="Unassembled WGS sequence"/>
</dbReference>
<dbReference type="InterPro" id="IPR003509">
    <property type="entry name" value="UPF0102_YraN-like"/>
</dbReference>
<evidence type="ECO:0000256" key="1">
    <source>
        <dbReference type="ARBA" id="ARBA00006738"/>
    </source>
</evidence>
<accession>A0A6N7VGC4</accession>
<dbReference type="AlphaFoldDB" id="A0A6N7VGC4"/>
<dbReference type="PANTHER" id="PTHR34039:SF1">
    <property type="entry name" value="UPF0102 PROTEIN YRAN"/>
    <property type="match status" value="1"/>
</dbReference>
<dbReference type="HAMAP" id="MF_00048">
    <property type="entry name" value="UPF0102"/>
    <property type="match status" value="1"/>
</dbReference>
<dbReference type="InterPro" id="IPR011856">
    <property type="entry name" value="tRNA_endonuc-like_dom_sf"/>
</dbReference>
<dbReference type="SUPFAM" id="SSF52980">
    <property type="entry name" value="Restriction endonuclease-like"/>
    <property type="match status" value="1"/>
</dbReference>
<protein>
    <recommendedName>
        <fullName evidence="2">UPF0102 protein FYJ26_08845</fullName>
    </recommendedName>
</protein>
<evidence type="ECO:0000313" key="4">
    <source>
        <dbReference type="Proteomes" id="UP000441925"/>
    </source>
</evidence>
<dbReference type="Gene3D" id="3.40.1350.10">
    <property type="match status" value="1"/>
</dbReference>
<dbReference type="RefSeq" id="WP_154541637.1">
    <property type="nucleotide sequence ID" value="NZ_JAXDSU010000067.1"/>
</dbReference>
<dbReference type="NCBIfam" id="NF009150">
    <property type="entry name" value="PRK12497.1-3"/>
    <property type="match status" value="1"/>
</dbReference>
<comment type="similarity">
    <text evidence="1 2">Belongs to the UPF0102 family.</text>
</comment>
<dbReference type="PANTHER" id="PTHR34039">
    <property type="entry name" value="UPF0102 PROTEIN YRAN"/>
    <property type="match status" value="1"/>
</dbReference>
<evidence type="ECO:0000313" key="3">
    <source>
        <dbReference type="EMBL" id="MSS78498.1"/>
    </source>
</evidence>
<comment type="caution">
    <text evidence="3">The sequence shown here is derived from an EMBL/GenBank/DDBJ whole genome shotgun (WGS) entry which is preliminary data.</text>
</comment>
<dbReference type="InterPro" id="IPR011335">
    <property type="entry name" value="Restrct_endonuc-II-like"/>
</dbReference>